<organism evidence="1 2">
    <name type="scientific">Coprobacter secundus subsp. similis</name>
    <dbReference type="NCBI Taxonomy" id="2751153"/>
    <lineage>
        <taxon>Bacteria</taxon>
        <taxon>Pseudomonadati</taxon>
        <taxon>Bacteroidota</taxon>
        <taxon>Bacteroidia</taxon>
        <taxon>Bacteroidales</taxon>
        <taxon>Barnesiellaceae</taxon>
        <taxon>Coprobacter</taxon>
    </lineage>
</organism>
<dbReference type="KEGG" id="copr:Cop2CBH44_08720"/>
<dbReference type="EMBL" id="AP023322">
    <property type="protein sequence ID" value="BCI62519.1"/>
    <property type="molecule type" value="Genomic_DNA"/>
</dbReference>
<name>A0A7G1HS31_9BACT</name>
<evidence type="ECO:0000313" key="2">
    <source>
        <dbReference type="Proteomes" id="UP000594042"/>
    </source>
</evidence>
<sequence>MRSDEYKITTLFSSYFSLIVGTIAEGMILNTGEGRGYVPVTLASNILAVSRLFLRIISMPYLIRQNVLDGMIWRWPLVTKYEMYTMPFLIHQNTRRKQMTISSILALMNNDKYFCFYMLYYKQILYFCIKL</sequence>
<dbReference type="AlphaFoldDB" id="A0A7G1HS31"/>
<protein>
    <submittedName>
        <fullName evidence="1">Uncharacterized protein</fullName>
    </submittedName>
</protein>
<keyword evidence="2" id="KW-1185">Reference proteome</keyword>
<gene>
    <name evidence="1" type="ORF">Cop2CBH44_08720</name>
</gene>
<accession>A0A7G1HS31</accession>
<proteinExistence type="predicted"/>
<evidence type="ECO:0000313" key="1">
    <source>
        <dbReference type="EMBL" id="BCI62519.1"/>
    </source>
</evidence>
<reference evidence="2" key="1">
    <citation type="submission" date="2020-07" db="EMBL/GenBank/DDBJ databases">
        <title>Complete genome sequencing of Coprobacter sp. strain 2CBH44.</title>
        <authorList>
            <person name="Sakamoto M."/>
            <person name="Murakami T."/>
            <person name="Mori H."/>
        </authorList>
    </citation>
    <scope>NUCLEOTIDE SEQUENCE [LARGE SCALE GENOMIC DNA]</scope>
    <source>
        <strain evidence="2">2CBH44</strain>
    </source>
</reference>
<dbReference type="Proteomes" id="UP000594042">
    <property type="component" value="Chromosome"/>
</dbReference>